<gene>
    <name evidence="3" type="ORF">LCPAC302_01620</name>
</gene>
<keyword evidence="2" id="KW-0812">Transmembrane</keyword>
<dbReference type="SUPFAM" id="SSF53448">
    <property type="entry name" value="Nucleotide-diphospho-sugar transferases"/>
    <property type="match status" value="1"/>
</dbReference>
<dbReference type="EMBL" id="MK500544">
    <property type="protein sequence ID" value="QBK91542.1"/>
    <property type="molecule type" value="Genomic_DNA"/>
</dbReference>
<dbReference type="GO" id="GO:0051999">
    <property type="term" value="P:mannosyl-inositol phosphorylceramide biosynthetic process"/>
    <property type="evidence" value="ECO:0007669"/>
    <property type="project" value="TreeGrafter"/>
</dbReference>
<organism evidence="3">
    <name type="scientific">Pithovirus LCPAC302</name>
    <dbReference type="NCBI Taxonomy" id="2506593"/>
    <lineage>
        <taxon>Viruses</taxon>
        <taxon>Pithoviruses</taxon>
    </lineage>
</organism>
<dbReference type="GO" id="GO:0000030">
    <property type="term" value="F:mannosyltransferase activity"/>
    <property type="evidence" value="ECO:0007669"/>
    <property type="project" value="TreeGrafter"/>
</dbReference>
<reference evidence="3" key="1">
    <citation type="journal article" date="2019" name="MBio">
        <title>Virus Genomes from Deep Sea Sediments Expand the Ocean Megavirome and Support Independent Origins of Viral Gigantism.</title>
        <authorList>
            <person name="Backstrom D."/>
            <person name="Yutin N."/>
            <person name="Jorgensen S.L."/>
            <person name="Dharamshi J."/>
            <person name="Homa F."/>
            <person name="Zaremba-Niedwiedzka K."/>
            <person name="Spang A."/>
            <person name="Wolf Y.I."/>
            <person name="Koonin E.V."/>
            <person name="Ettema T.J."/>
        </authorList>
    </citation>
    <scope>NUCLEOTIDE SEQUENCE</scope>
</reference>
<dbReference type="InterPro" id="IPR007577">
    <property type="entry name" value="GlycoTrfase_DXD_sugar-bd_CS"/>
</dbReference>
<dbReference type="PANTHER" id="PTHR32385">
    <property type="entry name" value="MANNOSYL PHOSPHORYLINOSITOL CERAMIDE SYNTHASE"/>
    <property type="match status" value="1"/>
</dbReference>
<dbReference type="InterPro" id="IPR051706">
    <property type="entry name" value="Glycosyltransferase_domain"/>
</dbReference>
<sequence>MFNSSSLKKSVSDDYFLKNNSTESTDSEIDSIESLSSLSSDLSYESDADDTDCSCTFSYDNISNSSRYDSMGIPKIIMQTWKTKDIPEKWAISPKSIKKYMPDWKYVLMTDKDNRRFIKKHFPDFLETYDGFEYNIQKADSIRYAWLYIHGGIYMDLDFEMQHSLDEFFKSDSEVYLVSSGNIGSYITNSFMASKPRCNLWLEMIEAMKKPGLSWYHMGKHMKVMLITGPIMLTHVIKKSKTVYSMLPGRLFMPCSTCKILTCDSSGSYLKPLEGSSWISYDTKVYNFFMCQWKKLLILLGVIILLFFIFLLLHWWCK</sequence>
<dbReference type="Gene3D" id="3.90.550.20">
    <property type="match status" value="1"/>
</dbReference>
<evidence type="ECO:0000256" key="1">
    <source>
        <dbReference type="ARBA" id="ARBA00022679"/>
    </source>
</evidence>
<protein>
    <submittedName>
        <fullName evidence="3">Glycosyltransferase</fullName>
    </submittedName>
</protein>
<proteinExistence type="predicted"/>
<dbReference type="Pfam" id="PF04488">
    <property type="entry name" value="Gly_transf_sug"/>
    <property type="match status" value="1"/>
</dbReference>
<dbReference type="PANTHER" id="PTHR32385:SF15">
    <property type="entry name" value="INOSITOL PHOSPHOCERAMIDE MANNOSYLTRANSFERASE 1"/>
    <property type="match status" value="1"/>
</dbReference>
<dbReference type="InterPro" id="IPR029044">
    <property type="entry name" value="Nucleotide-diphossugar_trans"/>
</dbReference>
<accession>A0A481Z851</accession>
<name>A0A481Z851_9VIRU</name>
<keyword evidence="2" id="KW-1133">Transmembrane helix</keyword>
<feature type="transmembrane region" description="Helical" evidence="2">
    <location>
        <begin position="296"/>
        <end position="316"/>
    </location>
</feature>
<evidence type="ECO:0000313" key="3">
    <source>
        <dbReference type="EMBL" id="QBK91542.1"/>
    </source>
</evidence>
<keyword evidence="1 3" id="KW-0808">Transferase</keyword>
<evidence type="ECO:0000256" key="2">
    <source>
        <dbReference type="SAM" id="Phobius"/>
    </source>
</evidence>
<keyword evidence="2" id="KW-0472">Membrane</keyword>
<dbReference type="GO" id="GO:0016020">
    <property type="term" value="C:membrane"/>
    <property type="evidence" value="ECO:0007669"/>
    <property type="project" value="GOC"/>
</dbReference>